<reference evidence="1" key="1">
    <citation type="submission" date="2020-02" db="EMBL/GenBank/DDBJ databases">
        <authorList>
            <person name="Meier V. D."/>
        </authorList>
    </citation>
    <scope>NUCLEOTIDE SEQUENCE</scope>
    <source>
        <strain evidence="1">AVDCRST_MAG20</strain>
    </source>
</reference>
<gene>
    <name evidence="1" type="ORF">AVDCRST_MAG20-488</name>
</gene>
<proteinExistence type="predicted"/>
<dbReference type="AlphaFoldDB" id="A0A6J4HA81"/>
<feature type="non-terminal residue" evidence="1">
    <location>
        <position position="46"/>
    </location>
</feature>
<dbReference type="EMBL" id="CADCSY010000026">
    <property type="protein sequence ID" value="CAA9219479.1"/>
    <property type="molecule type" value="Genomic_DNA"/>
</dbReference>
<evidence type="ECO:0000313" key="1">
    <source>
        <dbReference type="EMBL" id="CAA9219479.1"/>
    </source>
</evidence>
<feature type="non-terminal residue" evidence="1">
    <location>
        <position position="1"/>
    </location>
</feature>
<sequence length="46" mass="4731">CTVGRQPLMVSARRVGRLSRTSPGGSCGCAILPRSCAASRSRAHCG</sequence>
<organism evidence="1">
    <name type="scientific">uncultured Acidimicrobiales bacterium</name>
    <dbReference type="NCBI Taxonomy" id="310071"/>
    <lineage>
        <taxon>Bacteria</taxon>
        <taxon>Bacillati</taxon>
        <taxon>Actinomycetota</taxon>
        <taxon>Acidimicrobiia</taxon>
        <taxon>Acidimicrobiales</taxon>
        <taxon>environmental samples</taxon>
    </lineage>
</organism>
<name>A0A6J4HA81_9ACTN</name>
<protein>
    <submittedName>
        <fullName evidence="1">Uncharacterized protein</fullName>
    </submittedName>
</protein>
<accession>A0A6J4HA81</accession>